<protein>
    <submittedName>
        <fullName evidence="1">Uncharacterized protein</fullName>
    </submittedName>
</protein>
<dbReference type="EMBL" id="BPLQ01009631">
    <property type="protein sequence ID" value="GIY45493.1"/>
    <property type="molecule type" value="Genomic_DNA"/>
</dbReference>
<gene>
    <name evidence="1" type="ORF">CDAR_264511</name>
</gene>
<reference evidence="1 2" key="1">
    <citation type="submission" date="2021-06" db="EMBL/GenBank/DDBJ databases">
        <title>Caerostris darwini draft genome.</title>
        <authorList>
            <person name="Kono N."/>
            <person name="Arakawa K."/>
        </authorList>
    </citation>
    <scope>NUCLEOTIDE SEQUENCE [LARGE SCALE GENOMIC DNA]</scope>
</reference>
<evidence type="ECO:0000313" key="1">
    <source>
        <dbReference type="EMBL" id="GIY45493.1"/>
    </source>
</evidence>
<dbReference type="Proteomes" id="UP001054837">
    <property type="component" value="Unassembled WGS sequence"/>
</dbReference>
<evidence type="ECO:0000313" key="2">
    <source>
        <dbReference type="Proteomes" id="UP001054837"/>
    </source>
</evidence>
<dbReference type="AlphaFoldDB" id="A0AAV4TFX3"/>
<sequence length="99" mass="11685">MKTDWTCKRFMTNTSDNPHSTSLMNRKSRQQKLCKHLHHYIWLSHLLVIHQKLTTPVLLSNHYLRTMNARYFNVVASESASKQAIRCQRYSIVLPNVCL</sequence>
<accession>A0AAV4TFX3</accession>
<comment type="caution">
    <text evidence="1">The sequence shown here is derived from an EMBL/GenBank/DDBJ whole genome shotgun (WGS) entry which is preliminary data.</text>
</comment>
<keyword evidence="2" id="KW-1185">Reference proteome</keyword>
<proteinExistence type="predicted"/>
<organism evidence="1 2">
    <name type="scientific">Caerostris darwini</name>
    <dbReference type="NCBI Taxonomy" id="1538125"/>
    <lineage>
        <taxon>Eukaryota</taxon>
        <taxon>Metazoa</taxon>
        <taxon>Ecdysozoa</taxon>
        <taxon>Arthropoda</taxon>
        <taxon>Chelicerata</taxon>
        <taxon>Arachnida</taxon>
        <taxon>Araneae</taxon>
        <taxon>Araneomorphae</taxon>
        <taxon>Entelegynae</taxon>
        <taxon>Araneoidea</taxon>
        <taxon>Araneidae</taxon>
        <taxon>Caerostris</taxon>
    </lineage>
</organism>
<name>A0AAV4TFX3_9ARAC</name>